<keyword evidence="3" id="KW-1185">Reference proteome</keyword>
<evidence type="ECO:0000313" key="3">
    <source>
        <dbReference type="Proteomes" id="UP000824469"/>
    </source>
</evidence>
<protein>
    <submittedName>
        <fullName evidence="2">Uncharacterized protein</fullName>
    </submittedName>
</protein>
<comment type="caution">
    <text evidence="2">The sequence shown here is derived from an EMBL/GenBank/DDBJ whole genome shotgun (WGS) entry which is preliminary data.</text>
</comment>
<sequence length="177" mass="18958">RRQGGHGGKKNDGDNAGRRTQEQLQNLNQLFHGAQTEQVLLWIDQAFCDAKAASSAPNPASSSHGDGYHLTPLQKAQSPYVDHFAANGDCNSGRTVGGVSPMQPLNHSSLVDLHLKLTMTGYPVTRVDANHVMNNNSNILTTFKDILQGMSLAQGMNPITPLTPAVTHSSVSFGDEV</sequence>
<feature type="compositionally biased region" description="Low complexity" evidence="1">
    <location>
        <begin position="53"/>
        <end position="63"/>
    </location>
</feature>
<name>A0AA38C5L7_TAXCH</name>
<feature type="region of interest" description="Disordered" evidence="1">
    <location>
        <begin position="53"/>
        <end position="72"/>
    </location>
</feature>
<proteinExistence type="predicted"/>
<feature type="non-terminal residue" evidence="2">
    <location>
        <position position="1"/>
    </location>
</feature>
<dbReference type="AlphaFoldDB" id="A0AA38C5L7"/>
<dbReference type="EMBL" id="JAHRHJ020000695">
    <property type="protein sequence ID" value="KAH9293810.1"/>
    <property type="molecule type" value="Genomic_DNA"/>
</dbReference>
<evidence type="ECO:0000313" key="2">
    <source>
        <dbReference type="EMBL" id="KAH9293810.1"/>
    </source>
</evidence>
<feature type="non-terminal residue" evidence="2">
    <location>
        <position position="177"/>
    </location>
</feature>
<accession>A0AA38C5L7</accession>
<dbReference type="Proteomes" id="UP000824469">
    <property type="component" value="Unassembled WGS sequence"/>
</dbReference>
<reference evidence="2 3" key="1">
    <citation type="journal article" date="2021" name="Nat. Plants">
        <title>The Taxus genome provides insights into paclitaxel biosynthesis.</title>
        <authorList>
            <person name="Xiong X."/>
            <person name="Gou J."/>
            <person name="Liao Q."/>
            <person name="Li Y."/>
            <person name="Zhou Q."/>
            <person name="Bi G."/>
            <person name="Li C."/>
            <person name="Du R."/>
            <person name="Wang X."/>
            <person name="Sun T."/>
            <person name="Guo L."/>
            <person name="Liang H."/>
            <person name="Lu P."/>
            <person name="Wu Y."/>
            <person name="Zhang Z."/>
            <person name="Ro D.K."/>
            <person name="Shang Y."/>
            <person name="Huang S."/>
            <person name="Yan J."/>
        </authorList>
    </citation>
    <scope>NUCLEOTIDE SEQUENCE [LARGE SCALE GENOMIC DNA]</scope>
    <source>
        <strain evidence="2">Ta-2019</strain>
    </source>
</reference>
<evidence type="ECO:0000256" key="1">
    <source>
        <dbReference type="SAM" id="MobiDB-lite"/>
    </source>
</evidence>
<organism evidence="2 3">
    <name type="scientific">Taxus chinensis</name>
    <name type="common">Chinese yew</name>
    <name type="synonym">Taxus wallichiana var. chinensis</name>
    <dbReference type="NCBI Taxonomy" id="29808"/>
    <lineage>
        <taxon>Eukaryota</taxon>
        <taxon>Viridiplantae</taxon>
        <taxon>Streptophyta</taxon>
        <taxon>Embryophyta</taxon>
        <taxon>Tracheophyta</taxon>
        <taxon>Spermatophyta</taxon>
        <taxon>Pinopsida</taxon>
        <taxon>Pinidae</taxon>
        <taxon>Conifers II</taxon>
        <taxon>Cupressales</taxon>
        <taxon>Taxaceae</taxon>
        <taxon>Taxus</taxon>
    </lineage>
</organism>
<gene>
    <name evidence="2" type="ORF">KI387_040986</name>
</gene>